<evidence type="ECO:0000313" key="3">
    <source>
        <dbReference type="Proteomes" id="UP000033483"/>
    </source>
</evidence>
<feature type="compositionally biased region" description="Basic and acidic residues" evidence="1">
    <location>
        <begin position="641"/>
        <end position="651"/>
    </location>
</feature>
<feature type="compositionally biased region" description="Low complexity" evidence="1">
    <location>
        <begin position="622"/>
        <end position="640"/>
    </location>
</feature>
<feature type="compositionally biased region" description="Low complexity" evidence="1">
    <location>
        <begin position="398"/>
        <end position="411"/>
    </location>
</feature>
<feature type="compositionally biased region" description="Polar residues" evidence="1">
    <location>
        <begin position="474"/>
        <end position="484"/>
    </location>
</feature>
<keyword evidence="3" id="KW-1185">Reference proteome</keyword>
<feature type="compositionally biased region" description="Polar residues" evidence="1">
    <location>
        <begin position="174"/>
        <end position="186"/>
    </location>
</feature>
<feature type="region of interest" description="Disordered" evidence="1">
    <location>
        <begin position="354"/>
        <end position="540"/>
    </location>
</feature>
<feature type="region of interest" description="Disordered" evidence="1">
    <location>
        <begin position="273"/>
        <end position="294"/>
    </location>
</feature>
<protein>
    <submittedName>
        <fullName evidence="2">Uncharacterized protein</fullName>
    </submittedName>
</protein>
<evidence type="ECO:0000313" key="2">
    <source>
        <dbReference type="EMBL" id="KKA26079.1"/>
    </source>
</evidence>
<gene>
    <name evidence="2" type="ORF">TD95_004014</name>
</gene>
<dbReference type="OrthoDB" id="5229017at2759"/>
<sequence length="903" mass="99149">MSPSPDRSLSRPAFLAASQLRNGLSRPAWAASFSTTEPEETQVPVEVKLSGPRAEAGSGSLSLSSSAPSLAVSTSGGESGSQPQSQGESQPQKCQKPLVQNQHLNLNLGFFGESESGPIRLQVALTDEQMEQIALAVQQRRATEVLTVRHKPAHDNTLASSDGDGDSTRPLTDVTESSKWPSQKHNQSQRDQRPYERSQSPDIFHRAPDNSSYRLPINDSPARMLSPPIPPAHLDPAFSTPPQKYQAQQTETAYSDASLVSPSPRALYTIPETEDEYSSGAQDGEGASLKRESQKTYTRACRSDESHNPCRKKTCFVDSTSPLVTLAQRRLRNPPSRLELQGSASLKQSVVNKYHPVQSEEAPRTPVRSMAGDVEGGSREDEDDGGGDSPIMHKMHASVPLSSSSSPSRYSQEIYDSSAKVGPLQPFGRQEWPGRQGPADANGPEQTEQAHSGPGTEKADVRSDAEEYVDDSFMTYQADSQTNHYEPDYNGRHDEYQDTSILQGYTAWKESQQDTQRAKPPKSQPNKPKTTGLIVPMTDKTLPFTPLTPYFNTGADAPKKVLIGDQGWAETTYPTGPKAEEKREGKAEEKAGDKTGEKKDGEKKDSEKTGKKDKPPPIIVTSASAGADSSSNSASASANAHAKESSKEAEMKRIVDGVRSEKEPEKKKGFLDGLRKIARGVHDNWTTPKRHGLANSRTKHYSSLNISLDPREQSLLYCELEYHLTSAVHGYITTQFNHGRLDANKLKRVSDAWVSKGRPRVVGFRYDLDTQLELVQLHDAEFRFYGRRQASLLEIGALLYAMRINARAMQVHSFCQPDSVIAKQLVDSQSLFNMMGVPEPQQAALFQIGQFFRVIVERESRKRKEAERTGMQTPMVGPGPAAQFPQGGEVRSDMPAIYGSGDT</sequence>
<proteinExistence type="predicted"/>
<name>A0A0F4Z6A3_9PEZI</name>
<organism evidence="2 3">
    <name type="scientific">Thielaviopsis punctulata</name>
    <dbReference type="NCBI Taxonomy" id="72032"/>
    <lineage>
        <taxon>Eukaryota</taxon>
        <taxon>Fungi</taxon>
        <taxon>Dikarya</taxon>
        <taxon>Ascomycota</taxon>
        <taxon>Pezizomycotina</taxon>
        <taxon>Sordariomycetes</taxon>
        <taxon>Hypocreomycetidae</taxon>
        <taxon>Microascales</taxon>
        <taxon>Ceratocystidaceae</taxon>
        <taxon>Thielaviopsis</taxon>
    </lineage>
</organism>
<feature type="region of interest" description="Disordered" evidence="1">
    <location>
        <begin position="862"/>
        <end position="903"/>
    </location>
</feature>
<accession>A0A0F4Z6A3</accession>
<feature type="compositionally biased region" description="Low complexity" evidence="1">
    <location>
        <begin position="56"/>
        <end position="92"/>
    </location>
</feature>
<feature type="compositionally biased region" description="Low complexity" evidence="1">
    <location>
        <begin position="878"/>
        <end position="888"/>
    </location>
</feature>
<feature type="region of interest" description="Disordered" evidence="1">
    <location>
        <begin position="31"/>
        <end position="99"/>
    </location>
</feature>
<feature type="compositionally biased region" description="Polar residues" evidence="1">
    <location>
        <begin position="498"/>
        <end position="515"/>
    </location>
</feature>
<feature type="compositionally biased region" description="Basic and acidic residues" evidence="1">
    <location>
        <begin position="485"/>
        <end position="496"/>
    </location>
</feature>
<dbReference type="Proteomes" id="UP000033483">
    <property type="component" value="Unassembled WGS sequence"/>
</dbReference>
<comment type="caution">
    <text evidence="2">The sequence shown here is derived from an EMBL/GenBank/DDBJ whole genome shotgun (WGS) entry which is preliminary data.</text>
</comment>
<reference evidence="2 3" key="1">
    <citation type="submission" date="2015-03" db="EMBL/GenBank/DDBJ databases">
        <authorList>
            <person name="Radwan O."/>
            <person name="Al-Naeli F.A."/>
            <person name="Rendon G.A."/>
            <person name="Fields C."/>
        </authorList>
    </citation>
    <scope>NUCLEOTIDE SEQUENCE [LARGE SCALE GENOMIC DNA]</scope>
    <source>
        <strain evidence="2">CR-DP1</strain>
    </source>
</reference>
<feature type="region of interest" description="Disordered" evidence="1">
    <location>
        <begin position="568"/>
        <end position="651"/>
    </location>
</feature>
<dbReference type="EMBL" id="LAEV01002293">
    <property type="protein sequence ID" value="KKA26079.1"/>
    <property type="molecule type" value="Genomic_DNA"/>
</dbReference>
<dbReference type="AlphaFoldDB" id="A0A0F4Z6A3"/>
<feature type="region of interest" description="Disordered" evidence="1">
    <location>
        <begin position="146"/>
        <end position="243"/>
    </location>
</feature>
<feature type="compositionally biased region" description="Basic and acidic residues" evidence="1">
    <location>
        <begin position="578"/>
        <end position="615"/>
    </location>
</feature>
<evidence type="ECO:0000256" key="1">
    <source>
        <dbReference type="SAM" id="MobiDB-lite"/>
    </source>
</evidence>